<protein>
    <submittedName>
        <fullName evidence="1">Uncharacterized protein</fullName>
    </submittedName>
</protein>
<reference evidence="1" key="1">
    <citation type="submission" date="2020-06" db="EMBL/GenBank/DDBJ databases">
        <authorList>
            <person name="Li T."/>
            <person name="Hu X."/>
            <person name="Zhang T."/>
            <person name="Song X."/>
            <person name="Zhang H."/>
            <person name="Dai N."/>
            <person name="Sheng W."/>
            <person name="Hou X."/>
            <person name="Wei L."/>
        </authorList>
    </citation>
    <scope>NUCLEOTIDE SEQUENCE</scope>
    <source>
        <strain evidence="1">3651</strain>
        <tissue evidence="1">Leaf</tissue>
    </source>
</reference>
<comment type="caution">
    <text evidence="1">The sequence shown here is derived from an EMBL/GenBank/DDBJ whole genome shotgun (WGS) entry which is preliminary data.</text>
</comment>
<evidence type="ECO:0000313" key="1">
    <source>
        <dbReference type="EMBL" id="KAK4438669.1"/>
    </source>
</evidence>
<reference evidence="1" key="2">
    <citation type="journal article" date="2024" name="Plant">
        <title>Genomic evolution and insights into agronomic trait innovations of Sesamum species.</title>
        <authorList>
            <person name="Miao H."/>
            <person name="Wang L."/>
            <person name="Qu L."/>
            <person name="Liu H."/>
            <person name="Sun Y."/>
            <person name="Le M."/>
            <person name="Wang Q."/>
            <person name="Wei S."/>
            <person name="Zheng Y."/>
            <person name="Lin W."/>
            <person name="Duan Y."/>
            <person name="Cao H."/>
            <person name="Xiong S."/>
            <person name="Wang X."/>
            <person name="Wei L."/>
            <person name="Li C."/>
            <person name="Ma Q."/>
            <person name="Ju M."/>
            <person name="Zhao R."/>
            <person name="Li G."/>
            <person name="Mu C."/>
            <person name="Tian Q."/>
            <person name="Mei H."/>
            <person name="Zhang T."/>
            <person name="Gao T."/>
            <person name="Zhang H."/>
        </authorList>
    </citation>
    <scope>NUCLEOTIDE SEQUENCE</scope>
    <source>
        <strain evidence="1">3651</strain>
    </source>
</reference>
<name>A0AAE1YYJ4_9LAMI</name>
<accession>A0AAE1YYJ4</accession>
<organism evidence="1 2">
    <name type="scientific">Sesamum alatum</name>
    <dbReference type="NCBI Taxonomy" id="300844"/>
    <lineage>
        <taxon>Eukaryota</taxon>
        <taxon>Viridiplantae</taxon>
        <taxon>Streptophyta</taxon>
        <taxon>Embryophyta</taxon>
        <taxon>Tracheophyta</taxon>
        <taxon>Spermatophyta</taxon>
        <taxon>Magnoliopsida</taxon>
        <taxon>eudicotyledons</taxon>
        <taxon>Gunneridae</taxon>
        <taxon>Pentapetalae</taxon>
        <taxon>asterids</taxon>
        <taxon>lamiids</taxon>
        <taxon>Lamiales</taxon>
        <taxon>Pedaliaceae</taxon>
        <taxon>Sesamum</taxon>
    </lineage>
</organism>
<dbReference type="EMBL" id="JACGWO010000001">
    <property type="protein sequence ID" value="KAK4438669.1"/>
    <property type="molecule type" value="Genomic_DNA"/>
</dbReference>
<proteinExistence type="predicted"/>
<dbReference type="AlphaFoldDB" id="A0AAE1YYJ4"/>
<keyword evidence="2" id="KW-1185">Reference proteome</keyword>
<sequence>MEKTFLSIIVEQIELGLKERGFPDPYSIRQGMLEVNRVYKKTFEFNHYEDKRKCITMAYVDLVDPAWDELAKIFTYPDELEATNNVDDDLVPDEGVSQDFDVISLSPTTSENGF</sequence>
<gene>
    <name evidence="1" type="ORF">Salat_0201400</name>
</gene>
<dbReference type="Proteomes" id="UP001293254">
    <property type="component" value="Unassembled WGS sequence"/>
</dbReference>
<evidence type="ECO:0000313" key="2">
    <source>
        <dbReference type="Proteomes" id="UP001293254"/>
    </source>
</evidence>